<reference evidence="1 2" key="1">
    <citation type="submission" date="2016-10" db="EMBL/GenBank/DDBJ databases">
        <authorList>
            <person name="de Groot N.N."/>
        </authorList>
    </citation>
    <scope>NUCLEOTIDE SEQUENCE [LARGE SCALE GENOMIC DNA]</scope>
    <source>
        <strain evidence="1 2">TC2-24</strain>
    </source>
</reference>
<accession>A0A1I0PN96</accession>
<name>A0A1I0PN96_9BACT</name>
<gene>
    <name evidence="1" type="ORF">SAMN04487850_1889</name>
</gene>
<keyword evidence="2" id="KW-1185">Reference proteome</keyword>
<evidence type="ECO:0000313" key="1">
    <source>
        <dbReference type="EMBL" id="SEW15813.1"/>
    </source>
</evidence>
<dbReference type="AlphaFoldDB" id="A0A1I0PN96"/>
<protein>
    <submittedName>
        <fullName evidence="1">Uncharacterized protein</fullName>
    </submittedName>
</protein>
<sequence>MNVEKTSNWNILNGIYYAYHSLMDTVFYLSN</sequence>
<evidence type="ECO:0000313" key="2">
    <source>
        <dbReference type="Proteomes" id="UP000199373"/>
    </source>
</evidence>
<proteinExistence type="predicted"/>
<organism evidence="1 2">
    <name type="scientific">Prevotella aff. ruminicola Tc2-24</name>
    <dbReference type="NCBI Taxonomy" id="81582"/>
    <lineage>
        <taxon>Bacteria</taxon>
        <taxon>Pseudomonadati</taxon>
        <taxon>Bacteroidota</taxon>
        <taxon>Bacteroidia</taxon>
        <taxon>Bacteroidales</taxon>
        <taxon>Prevotellaceae</taxon>
        <taxon>Prevotella</taxon>
    </lineage>
</organism>
<dbReference type="EMBL" id="FOIQ01000004">
    <property type="protein sequence ID" value="SEW15813.1"/>
    <property type="molecule type" value="Genomic_DNA"/>
</dbReference>
<dbReference type="Proteomes" id="UP000199373">
    <property type="component" value="Unassembled WGS sequence"/>
</dbReference>